<dbReference type="PROSITE" id="PS51257">
    <property type="entry name" value="PROKAR_LIPOPROTEIN"/>
    <property type="match status" value="1"/>
</dbReference>
<feature type="compositionally biased region" description="Low complexity" evidence="1">
    <location>
        <begin position="72"/>
        <end position="81"/>
    </location>
</feature>
<evidence type="ECO:0000313" key="3">
    <source>
        <dbReference type="Proteomes" id="UP001190700"/>
    </source>
</evidence>
<comment type="caution">
    <text evidence="2">The sequence shown here is derived from an EMBL/GenBank/DDBJ whole genome shotgun (WGS) entry which is preliminary data.</text>
</comment>
<organism evidence="2 3">
    <name type="scientific">Cymbomonas tetramitiformis</name>
    <dbReference type="NCBI Taxonomy" id="36881"/>
    <lineage>
        <taxon>Eukaryota</taxon>
        <taxon>Viridiplantae</taxon>
        <taxon>Chlorophyta</taxon>
        <taxon>Pyramimonadophyceae</taxon>
        <taxon>Pyramimonadales</taxon>
        <taxon>Pyramimonadaceae</taxon>
        <taxon>Cymbomonas</taxon>
    </lineage>
</organism>
<evidence type="ECO:0000256" key="1">
    <source>
        <dbReference type="SAM" id="MobiDB-lite"/>
    </source>
</evidence>
<dbReference type="AlphaFoldDB" id="A0AAE0EY92"/>
<sequence>MAVSPRPEGPALMGDAPPYPHMLSACASTLDVRTMRWGCGATRRRGHHRGRRHRGHHRGRRHGNHHRKRGRVTATEGAAAVTTTEGAGTEAIIDNNAIVTAAV</sequence>
<name>A0AAE0EY92_9CHLO</name>
<dbReference type="Proteomes" id="UP001190700">
    <property type="component" value="Unassembled WGS sequence"/>
</dbReference>
<keyword evidence="3" id="KW-1185">Reference proteome</keyword>
<gene>
    <name evidence="2" type="ORF">CYMTET_46886</name>
</gene>
<accession>A0AAE0EY92</accession>
<proteinExistence type="predicted"/>
<protein>
    <submittedName>
        <fullName evidence="2">Uncharacterized protein</fullName>
    </submittedName>
</protein>
<evidence type="ECO:0000313" key="2">
    <source>
        <dbReference type="EMBL" id="KAK3243460.1"/>
    </source>
</evidence>
<reference evidence="2 3" key="1">
    <citation type="journal article" date="2015" name="Genome Biol. Evol.">
        <title>Comparative Genomics of a Bacterivorous Green Alga Reveals Evolutionary Causalities and Consequences of Phago-Mixotrophic Mode of Nutrition.</title>
        <authorList>
            <person name="Burns J.A."/>
            <person name="Paasch A."/>
            <person name="Narechania A."/>
            <person name="Kim E."/>
        </authorList>
    </citation>
    <scope>NUCLEOTIDE SEQUENCE [LARGE SCALE GENOMIC DNA]</scope>
    <source>
        <strain evidence="2 3">PLY_AMNH</strain>
    </source>
</reference>
<dbReference type="EMBL" id="LGRX02032840">
    <property type="protein sequence ID" value="KAK3243460.1"/>
    <property type="molecule type" value="Genomic_DNA"/>
</dbReference>
<feature type="region of interest" description="Disordered" evidence="1">
    <location>
        <begin position="41"/>
        <end position="81"/>
    </location>
</feature>
<feature type="compositionally biased region" description="Basic residues" evidence="1">
    <location>
        <begin position="42"/>
        <end position="71"/>
    </location>
</feature>